<keyword evidence="5" id="KW-0349">Heme</keyword>
<keyword evidence="5" id="KW-0679">Respiratory chain</keyword>
<dbReference type="GeneID" id="32888536"/>
<reference evidence="8 9" key="1">
    <citation type="journal article" date="2012" name="Nucleic Acids Res.">
        <title>Sequencing of the smallest Apicomplexan genome from the human pathogen Babesia microti.</title>
        <authorList>
            <person name="Cornillot E."/>
            <person name="Hadj-Kaddour K."/>
            <person name="Dassouli A."/>
            <person name="Noel B."/>
            <person name="Ranwez V."/>
            <person name="Vacherie B."/>
            <person name="Augagneur Y."/>
            <person name="Bres V."/>
            <person name="Duclos A."/>
            <person name="Randazzo S."/>
            <person name="Carcy B."/>
            <person name="Debierre-Grockiego F."/>
            <person name="Delbecq S."/>
            <person name="Moubri-Menage K."/>
            <person name="Shams-Eldin H."/>
            <person name="Usmani-Brown S."/>
            <person name="Bringaud F."/>
            <person name="Wincker P."/>
            <person name="Vivares C.P."/>
            <person name="Schwarz R.T."/>
            <person name="Schetters T.P."/>
            <person name="Krause P.J."/>
            <person name="Gorenflot A."/>
            <person name="Berry V."/>
            <person name="Barbe V."/>
            <person name="Ben Mamoun C."/>
        </authorList>
    </citation>
    <scope>NUCLEOTIDE SEQUENCE [LARGE SCALE GENOMIC DNA]</scope>
    <source>
        <strain evidence="8 9">RI</strain>
    </source>
</reference>
<feature type="transmembrane region" description="Helical" evidence="6">
    <location>
        <begin position="250"/>
        <end position="267"/>
    </location>
</feature>
<dbReference type="InterPro" id="IPR000883">
    <property type="entry name" value="Cyt_C_Oxase_1"/>
</dbReference>
<feature type="transmembrane region" description="Helical" evidence="6">
    <location>
        <begin position="83"/>
        <end position="103"/>
    </location>
</feature>
<reference evidence="8" key="3">
    <citation type="submission" date="2015-04" db="EMBL/GenBank/DDBJ databases">
        <authorList>
            <person name="Syromyatnikov M.Y."/>
            <person name="Popov V.N."/>
        </authorList>
    </citation>
    <scope>NUCLEOTIDE SEQUENCE</scope>
    <source>
        <strain evidence="8">RI</strain>
    </source>
</reference>
<keyword evidence="9" id="KW-1185">Reference proteome</keyword>
<comment type="pathway">
    <text evidence="5">Energy metabolism; oxidative phosphorylation.</text>
</comment>
<dbReference type="OMA" id="WAMMSIG"/>
<accession>A0A0K3API2</accession>
<dbReference type="Proteomes" id="UP000002899">
    <property type="component" value="Mitochondrion MT"/>
</dbReference>
<reference evidence="8 9" key="2">
    <citation type="journal article" date="2013" name="PLoS ONE">
        <title>Whole genome mapping and re-organization of the nuclear and mitochondrial genomes of Babesia microti isolates.</title>
        <authorList>
            <person name="Cornillot E."/>
            <person name="Dassouli A."/>
            <person name="Garg A."/>
            <person name="Pachikara N."/>
            <person name="Randazzo S."/>
            <person name="Depoix D."/>
            <person name="Carcy B."/>
            <person name="Delbecq S."/>
            <person name="Frutos R."/>
            <person name="Silva J.C."/>
            <person name="Sutton R."/>
            <person name="Krause P.J."/>
            <person name="Mamoun C.B."/>
        </authorList>
    </citation>
    <scope>NUCLEOTIDE SEQUENCE [LARGE SCALE GENOMIC DNA]</scope>
    <source>
        <strain evidence="8 9">RI</strain>
    </source>
</reference>
<evidence type="ECO:0000313" key="9">
    <source>
        <dbReference type="Proteomes" id="UP000002899"/>
    </source>
</evidence>
<keyword evidence="4 5" id="KW-0472">Membrane</keyword>
<dbReference type="GO" id="GO:0004129">
    <property type="term" value="F:cytochrome-c oxidase activity"/>
    <property type="evidence" value="ECO:0007669"/>
    <property type="project" value="UniProtKB-EC"/>
</dbReference>
<evidence type="ECO:0000256" key="1">
    <source>
        <dbReference type="ARBA" id="ARBA00004141"/>
    </source>
</evidence>
<dbReference type="Pfam" id="PF00115">
    <property type="entry name" value="COX1"/>
    <property type="match status" value="1"/>
</dbReference>
<feature type="transmembrane region" description="Helical" evidence="6">
    <location>
        <begin position="457"/>
        <end position="479"/>
    </location>
</feature>
<feature type="transmembrane region" description="Helical" evidence="6">
    <location>
        <begin position="193"/>
        <end position="218"/>
    </location>
</feature>
<dbReference type="GO" id="GO:0005743">
    <property type="term" value="C:mitochondrial inner membrane"/>
    <property type="evidence" value="ECO:0007669"/>
    <property type="project" value="UniProtKB-SubCell"/>
</dbReference>
<dbReference type="VEuPathDB" id="PiroplasmaDB:BmR1_mt00005"/>
<feature type="transmembrane region" description="Helical" evidence="6">
    <location>
        <begin position="150"/>
        <end position="172"/>
    </location>
</feature>
<evidence type="ECO:0000313" key="8">
    <source>
        <dbReference type="EMBL" id="CTQ41574.1"/>
    </source>
</evidence>
<dbReference type="EMBL" id="LN871602">
    <property type="protein sequence ID" value="CTQ41578.1"/>
    <property type="molecule type" value="Genomic_DNA"/>
</dbReference>
<protein>
    <recommendedName>
        <fullName evidence="5">Cytochrome c oxidase subunit 1</fullName>
        <ecNumber evidence="5">7.1.1.9</ecNumber>
    </recommendedName>
</protein>
<keyword evidence="5" id="KW-0249">Electron transport</keyword>
<dbReference type="PROSITE" id="PS00077">
    <property type="entry name" value="COX1_CUB"/>
    <property type="match status" value="1"/>
</dbReference>
<dbReference type="GO" id="GO:0015990">
    <property type="term" value="P:electron transport coupled proton transport"/>
    <property type="evidence" value="ECO:0007669"/>
    <property type="project" value="TreeGrafter"/>
</dbReference>
<keyword evidence="2 5" id="KW-0812">Transmembrane</keyword>
<keyword evidence="5" id="KW-0186">Copper</keyword>
<comment type="similarity">
    <text evidence="5">Belongs to the heme-copper respiratory oxidase family.</text>
</comment>
<dbReference type="PROSITE" id="PS50855">
    <property type="entry name" value="COX1"/>
    <property type="match status" value="1"/>
</dbReference>
<keyword evidence="5 8" id="KW-0496">Mitochondrion</keyword>
<dbReference type="KEGG" id="bmic:B661_mgp02"/>
<dbReference type="PANTHER" id="PTHR10422:SF18">
    <property type="entry name" value="CYTOCHROME C OXIDASE SUBUNIT 1"/>
    <property type="match status" value="1"/>
</dbReference>
<comment type="catalytic activity">
    <reaction evidence="5">
        <text>4 Fe(II)-[cytochrome c] + O2 + 8 H(+)(in) = 4 Fe(III)-[cytochrome c] + 2 H2O + 4 H(+)(out)</text>
        <dbReference type="Rhea" id="RHEA:11436"/>
        <dbReference type="Rhea" id="RHEA-COMP:10350"/>
        <dbReference type="Rhea" id="RHEA-COMP:14399"/>
        <dbReference type="ChEBI" id="CHEBI:15377"/>
        <dbReference type="ChEBI" id="CHEBI:15378"/>
        <dbReference type="ChEBI" id="CHEBI:15379"/>
        <dbReference type="ChEBI" id="CHEBI:29033"/>
        <dbReference type="ChEBI" id="CHEBI:29034"/>
        <dbReference type="EC" id="7.1.1.9"/>
    </reaction>
</comment>
<dbReference type="PANTHER" id="PTHR10422">
    <property type="entry name" value="CYTOCHROME C OXIDASE SUBUNIT 1"/>
    <property type="match status" value="1"/>
</dbReference>
<dbReference type="Gene3D" id="1.20.210.10">
    <property type="entry name" value="Cytochrome c oxidase-like, subunit I domain"/>
    <property type="match status" value="1"/>
</dbReference>
<evidence type="ECO:0000259" key="7">
    <source>
        <dbReference type="PROSITE" id="PS50855"/>
    </source>
</evidence>
<dbReference type="InterPro" id="IPR023616">
    <property type="entry name" value="Cyt_c_oxase-like_su1_dom"/>
</dbReference>
<dbReference type="OrthoDB" id="385008at2759"/>
<dbReference type="EMBL" id="LN871601">
    <property type="protein sequence ID" value="CTQ41574.1"/>
    <property type="molecule type" value="Genomic_DNA"/>
</dbReference>
<proteinExistence type="inferred from homology"/>
<dbReference type="UniPathway" id="UPA00705"/>
<evidence type="ECO:0000256" key="3">
    <source>
        <dbReference type="ARBA" id="ARBA00022989"/>
    </source>
</evidence>
<dbReference type="RefSeq" id="YP_009363187.1">
    <property type="nucleotide sequence ID" value="NC_034637.1"/>
</dbReference>
<feature type="transmembrane region" description="Helical" evidence="6">
    <location>
        <begin position="415"/>
        <end position="437"/>
    </location>
</feature>
<dbReference type="InterPro" id="IPR023615">
    <property type="entry name" value="Cyt_c_Oxase_su1_BS"/>
</dbReference>
<dbReference type="AlphaFoldDB" id="A0A0K3API2"/>
<keyword evidence="5" id="KW-0408">Iron</keyword>
<evidence type="ECO:0000256" key="6">
    <source>
        <dbReference type="SAM" id="Phobius"/>
    </source>
</evidence>
<dbReference type="GO" id="GO:0046872">
    <property type="term" value="F:metal ion binding"/>
    <property type="evidence" value="ECO:0007669"/>
    <property type="project" value="UniProtKB-KW"/>
</dbReference>
<keyword evidence="5" id="KW-0479">Metal-binding</keyword>
<feature type="transmembrane region" description="Helical" evidence="6">
    <location>
        <begin position="309"/>
        <end position="330"/>
    </location>
</feature>
<feature type="transmembrane region" description="Helical" evidence="6">
    <location>
        <begin position="25"/>
        <end position="43"/>
    </location>
</feature>
<evidence type="ECO:0000256" key="2">
    <source>
        <dbReference type="ARBA" id="ARBA00022692"/>
    </source>
</evidence>
<dbReference type="PRINTS" id="PR01165">
    <property type="entry name" value="CYCOXIDASEI"/>
</dbReference>
<feature type="transmembrane region" description="Helical" evidence="6">
    <location>
        <begin position="279"/>
        <end position="297"/>
    </location>
</feature>
<evidence type="ECO:0000256" key="5">
    <source>
        <dbReference type="RuleBase" id="RU000369"/>
    </source>
</evidence>
<keyword evidence="3 6" id="KW-1133">Transmembrane helix</keyword>
<feature type="transmembrane region" description="Helical" evidence="6">
    <location>
        <begin position="378"/>
        <end position="403"/>
    </location>
</feature>
<dbReference type="GO" id="GO:0006123">
    <property type="term" value="P:mitochondrial electron transport, cytochrome c to oxygen"/>
    <property type="evidence" value="ECO:0007669"/>
    <property type="project" value="TreeGrafter"/>
</dbReference>
<feature type="transmembrane region" description="Helical" evidence="6">
    <location>
        <begin position="115"/>
        <end position="138"/>
    </location>
</feature>
<comment type="function">
    <text evidence="5">Component of the cytochrome c oxidase, the last enzyme in the mitochondrial electron transport chain which drives oxidative phosphorylation. The respiratory chain contains 3 multisubunit complexes succinate dehydrogenase (complex II, CII), ubiquinol-cytochrome c oxidoreductase (cytochrome b-c1 complex, complex III, CIII) and cytochrome c oxidase (complex IV, CIV), that cooperate to transfer electrons derived from NADH and succinate to molecular oxygen, creating an electrochemical gradient over the inner membrane that drives transmembrane transport and the ATP synthase. Cytochrome c oxidase is the component of the respiratory chain that catalyzes the reduction of oxygen to water. Electrons originating from reduced cytochrome c in the intermembrane space (IMS) are transferred via the dinuclear copper A center (CU(A)) of subunit 2 and heme A of subunit 1 to the active site in subunit 1, a binuclear center (BNC) formed by heme A3 and copper B (CU(B)). The BNC reduces molecular oxygen to 2 water molecules using 4 electrons from cytochrome c in the IMS and 4 protons from the mitochondrial matrix.</text>
</comment>
<name>A0A0K3API2_BABMR</name>
<dbReference type="InterPro" id="IPR036927">
    <property type="entry name" value="Cyt_c_oxase-like_su1_sf"/>
</dbReference>
<gene>
    <name evidence="8" type="primary">cox1</name>
    <name evidence="8" type="ORF">BmR1_mt00005</name>
</gene>
<comment type="subcellular location">
    <subcellularLocation>
        <location evidence="1">Membrane</location>
        <topology evidence="1">Multi-pass membrane protein</topology>
    </subcellularLocation>
    <subcellularLocation>
        <location evidence="5">Mitochondrion inner membrane</location>
        <topology evidence="5">Multi-pass membrane protein</topology>
    </subcellularLocation>
</comment>
<organism evidence="8 9">
    <name type="scientific">Babesia microti (strain RI)</name>
    <dbReference type="NCBI Taxonomy" id="1133968"/>
    <lineage>
        <taxon>Eukaryota</taxon>
        <taxon>Sar</taxon>
        <taxon>Alveolata</taxon>
        <taxon>Apicomplexa</taxon>
        <taxon>Aconoidasida</taxon>
        <taxon>Piroplasmida</taxon>
        <taxon>Babesiidae</taxon>
        <taxon>Babesia</taxon>
    </lineage>
</organism>
<keyword evidence="5" id="KW-0999">Mitochondrion inner membrane</keyword>
<keyword evidence="5" id="KW-0813">Transport</keyword>
<dbReference type="SUPFAM" id="SSF81442">
    <property type="entry name" value="Cytochrome c oxidase subunit I-like"/>
    <property type="match status" value="1"/>
</dbReference>
<dbReference type="GO" id="GO:0020037">
    <property type="term" value="F:heme binding"/>
    <property type="evidence" value="ECO:0007669"/>
    <property type="project" value="InterPro"/>
</dbReference>
<feature type="domain" description="Cytochrome oxidase subunit I profile" evidence="7">
    <location>
        <begin position="1"/>
        <end position="481"/>
    </location>
</feature>
<dbReference type="EC" id="7.1.1.9" evidence="5"/>
<feature type="transmembrane region" description="Helical" evidence="6">
    <location>
        <begin position="342"/>
        <end position="366"/>
    </location>
</feature>
<sequence>MTLWAFKAMLFTSICANHKVVGISYLWLSYIFGIVGFYLSLIIRGELGSSGDRFIAIDIVDIYNLAFTLHGVIMIFFNIMPGLFGGIGNYLLPILVGAPEVVFPRANLYSLLLQPLAFALVVSSLYCEVSGGTGWTLYPPLSTSITTLSVDLIISGLIISGIASVMSSVNFVCTFNSLKCIGMLLDRQLPTSWSIYITSVLLLVTLPVLTAALCMLLADRHYNTMLFDPTNAGDPILYQHLFWVFGHPEVYVLILPAFGIISLILACTTSKEVFGNQTMIIAMASIAIIGCLVWVHHMYTSGVEVDTRSYFTTTTILIALPTGNKIFNWICTLQSTVVNRYLGIIQIVIAFIVTFTLGGTTGVVLGNAGIDVSLHDTAYVVAHFHFVLSIGAILALLAFIAFTQRLMLEVVITNRCLIVLVPIMVLAILLTFTPMHFLGFATLPRRIPDYGDEVWSWNALCSIGSTMLFIIKILLLYILTL</sequence>
<evidence type="ECO:0000256" key="4">
    <source>
        <dbReference type="ARBA" id="ARBA00023136"/>
    </source>
</evidence>
<geneLocation type="mitochondrion" evidence="8"/>
<dbReference type="EMBL" id="LN871603">
    <property type="protein sequence ID" value="CTQ41581.1"/>
    <property type="molecule type" value="Genomic_DNA"/>
</dbReference>